<dbReference type="Proteomes" id="UP000077755">
    <property type="component" value="Chromosome 3"/>
</dbReference>
<sequence length="257" mass="29151">MAGRHIPPHPHHRPDPLHVAEIAGLQRLKIQDLLVDNQRLAATHVALKQEVALSHQERRHLSAALSSVKQDSDAHVRELLEKAMQLEVEVRGVREREAEWARVREDLRKMEEDRRELVANLSELEAKKRQARGEVMEVERVHEEKEVMRREILKGRAALEYEKKMHALNDEVTQILDENIRSMEREIPILMAEIANAKKMERAAAAVDAASPGSAYASGYGNSDVGYTANFSGSYAAQQVRPLPLPKEKPTQCNDVY</sequence>
<protein>
    <recommendedName>
        <fullName evidence="9">Protein FLC EXPRESSOR</fullName>
    </recommendedName>
</protein>
<reference evidence="7" key="1">
    <citation type="journal article" date="2016" name="Nat. Genet.">
        <title>A high-quality carrot genome assembly provides new insights into carotenoid accumulation and asterid genome evolution.</title>
        <authorList>
            <person name="Iorizzo M."/>
            <person name="Ellison S."/>
            <person name="Senalik D."/>
            <person name="Zeng P."/>
            <person name="Satapoomin P."/>
            <person name="Huang J."/>
            <person name="Bowman M."/>
            <person name="Iovene M."/>
            <person name="Sanseverino W."/>
            <person name="Cavagnaro P."/>
            <person name="Yildiz M."/>
            <person name="Macko-Podgorni A."/>
            <person name="Moranska E."/>
            <person name="Grzebelus E."/>
            <person name="Grzebelus D."/>
            <person name="Ashrafi H."/>
            <person name="Zheng Z."/>
            <person name="Cheng S."/>
            <person name="Spooner D."/>
            <person name="Van Deynze A."/>
            <person name="Simon P."/>
        </authorList>
    </citation>
    <scope>NUCLEOTIDE SEQUENCE</scope>
    <source>
        <tissue evidence="7">Leaf</tissue>
    </source>
</reference>
<proteinExistence type="inferred from homology"/>
<name>A0AAF0WR55_DAUCS</name>
<evidence type="ECO:0000256" key="1">
    <source>
        <dbReference type="ARBA" id="ARBA00005405"/>
    </source>
</evidence>
<keyword evidence="8" id="KW-1185">Reference proteome</keyword>
<organism evidence="7 8">
    <name type="scientific">Daucus carota subsp. sativus</name>
    <name type="common">Carrot</name>
    <dbReference type="NCBI Taxonomy" id="79200"/>
    <lineage>
        <taxon>Eukaryota</taxon>
        <taxon>Viridiplantae</taxon>
        <taxon>Streptophyta</taxon>
        <taxon>Embryophyta</taxon>
        <taxon>Tracheophyta</taxon>
        <taxon>Spermatophyta</taxon>
        <taxon>Magnoliopsida</taxon>
        <taxon>eudicotyledons</taxon>
        <taxon>Gunneridae</taxon>
        <taxon>Pentapetalae</taxon>
        <taxon>asterids</taxon>
        <taxon>campanulids</taxon>
        <taxon>Apiales</taxon>
        <taxon>Apiaceae</taxon>
        <taxon>Apioideae</taxon>
        <taxon>Scandiceae</taxon>
        <taxon>Daucinae</taxon>
        <taxon>Daucus</taxon>
        <taxon>Daucus sect. Daucus</taxon>
    </lineage>
</organism>
<keyword evidence="3" id="KW-0221">Differentiation</keyword>
<evidence type="ECO:0000256" key="2">
    <source>
        <dbReference type="ARBA" id="ARBA00022473"/>
    </source>
</evidence>
<dbReference type="PANTHER" id="PTHR33405">
    <property type="entry name" value="PROTEIN FLX-LIKE 2"/>
    <property type="match status" value="1"/>
</dbReference>
<dbReference type="PANTHER" id="PTHR33405:SF17">
    <property type="entry name" value="PROTEIN FLC EXPRESSOR"/>
    <property type="match status" value="1"/>
</dbReference>
<gene>
    <name evidence="7" type="ORF">DCAR_0313908</name>
</gene>
<evidence type="ECO:0000256" key="4">
    <source>
        <dbReference type="ARBA" id="ARBA00023054"/>
    </source>
</evidence>
<feature type="coiled-coil region" evidence="6">
    <location>
        <begin position="76"/>
        <end position="200"/>
    </location>
</feature>
<dbReference type="InterPro" id="IPR040353">
    <property type="entry name" value="FLX/FLX-like"/>
</dbReference>
<accession>A0AAF0WR55</accession>
<dbReference type="EMBL" id="CP093345">
    <property type="protein sequence ID" value="WOG94612.1"/>
    <property type="molecule type" value="Genomic_DNA"/>
</dbReference>
<evidence type="ECO:0000256" key="5">
    <source>
        <dbReference type="ARBA" id="ARBA00023089"/>
    </source>
</evidence>
<keyword evidence="2" id="KW-0217">Developmental protein</keyword>
<dbReference type="AlphaFoldDB" id="A0AAF0WR55"/>
<comment type="similarity">
    <text evidence="1">Belongs to the FLX family.</text>
</comment>
<dbReference type="GO" id="GO:0009908">
    <property type="term" value="P:flower development"/>
    <property type="evidence" value="ECO:0007669"/>
    <property type="project" value="UniProtKB-KW"/>
</dbReference>
<keyword evidence="5" id="KW-0287">Flowering</keyword>
<evidence type="ECO:0000256" key="3">
    <source>
        <dbReference type="ARBA" id="ARBA00022782"/>
    </source>
</evidence>
<evidence type="ECO:0000313" key="7">
    <source>
        <dbReference type="EMBL" id="WOG94612.1"/>
    </source>
</evidence>
<evidence type="ECO:0000313" key="8">
    <source>
        <dbReference type="Proteomes" id="UP000077755"/>
    </source>
</evidence>
<reference evidence="7" key="2">
    <citation type="submission" date="2022-03" db="EMBL/GenBank/DDBJ databases">
        <title>Draft title - Genomic analysis of global carrot germplasm unveils the trajectory of domestication and the origin of high carotenoid orange carrot.</title>
        <authorList>
            <person name="Iorizzo M."/>
            <person name="Ellison S."/>
            <person name="Senalik D."/>
            <person name="Macko-Podgorni A."/>
            <person name="Grzebelus D."/>
            <person name="Bostan H."/>
            <person name="Rolling W."/>
            <person name="Curaba J."/>
            <person name="Simon P."/>
        </authorList>
    </citation>
    <scope>NUCLEOTIDE SEQUENCE</scope>
    <source>
        <tissue evidence="7">Leaf</tissue>
    </source>
</reference>
<evidence type="ECO:0000256" key="6">
    <source>
        <dbReference type="SAM" id="Coils"/>
    </source>
</evidence>
<keyword evidence="4 6" id="KW-0175">Coiled coil</keyword>
<dbReference type="GO" id="GO:0030154">
    <property type="term" value="P:cell differentiation"/>
    <property type="evidence" value="ECO:0007669"/>
    <property type="project" value="UniProtKB-KW"/>
</dbReference>
<evidence type="ECO:0008006" key="9">
    <source>
        <dbReference type="Google" id="ProtNLM"/>
    </source>
</evidence>